<dbReference type="EMBL" id="JAGGDJ010000095">
    <property type="protein sequence ID" value="MBO7749010.1"/>
    <property type="molecule type" value="Genomic_DNA"/>
</dbReference>
<dbReference type="Gene3D" id="3.30.9.10">
    <property type="entry name" value="D-Amino Acid Oxidase, subunit A, domain 2"/>
    <property type="match status" value="1"/>
</dbReference>
<evidence type="ECO:0000313" key="2">
    <source>
        <dbReference type="EMBL" id="MBO7749010.1"/>
    </source>
</evidence>
<dbReference type="PANTHER" id="PTHR13847">
    <property type="entry name" value="SARCOSINE DEHYDROGENASE-RELATED"/>
    <property type="match status" value="1"/>
</dbReference>
<protein>
    <submittedName>
        <fullName evidence="2">FAD-binding oxidoreductase</fullName>
    </submittedName>
</protein>
<feature type="domain" description="FAD dependent oxidoreductase" evidence="1">
    <location>
        <begin position="31"/>
        <end position="385"/>
    </location>
</feature>
<evidence type="ECO:0000313" key="3">
    <source>
        <dbReference type="Proteomes" id="UP000670947"/>
    </source>
</evidence>
<keyword evidence="3" id="KW-1185">Reference proteome</keyword>
<comment type="caution">
    <text evidence="2">The sequence shown here is derived from an EMBL/GenBank/DDBJ whole genome shotgun (WGS) entry which is preliminary data.</text>
</comment>
<reference evidence="2 3" key="1">
    <citation type="submission" date="2021-03" db="EMBL/GenBank/DDBJ databases">
        <title>Paenibacillus artemisicola MWE-103 whole genome sequence.</title>
        <authorList>
            <person name="Ham Y.J."/>
        </authorList>
    </citation>
    <scope>NUCLEOTIDE SEQUENCE [LARGE SCALE GENOMIC DNA]</scope>
    <source>
        <strain evidence="2 3">MWE-103</strain>
    </source>
</reference>
<proteinExistence type="predicted"/>
<dbReference type="RefSeq" id="WP_208851517.1">
    <property type="nucleotide sequence ID" value="NZ_JAGGDJ010000095.1"/>
</dbReference>
<evidence type="ECO:0000259" key="1">
    <source>
        <dbReference type="Pfam" id="PF01266"/>
    </source>
</evidence>
<dbReference type="Proteomes" id="UP000670947">
    <property type="component" value="Unassembled WGS sequence"/>
</dbReference>
<dbReference type="InterPro" id="IPR006076">
    <property type="entry name" value="FAD-dep_OxRdtase"/>
</dbReference>
<name>A0ABS3WL32_9BACL</name>
<dbReference type="Pfam" id="PF01266">
    <property type="entry name" value="DAO"/>
    <property type="match status" value="1"/>
</dbReference>
<dbReference type="SUPFAM" id="SSF51905">
    <property type="entry name" value="FAD/NAD(P)-binding domain"/>
    <property type="match status" value="1"/>
</dbReference>
<dbReference type="Gene3D" id="3.50.50.60">
    <property type="entry name" value="FAD/NAD(P)-binding domain"/>
    <property type="match status" value="1"/>
</dbReference>
<dbReference type="InterPro" id="IPR036188">
    <property type="entry name" value="FAD/NAD-bd_sf"/>
</dbReference>
<dbReference type="PANTHER" id="PTHR13847:SF201">
    <property type="entry name" value="PUTATIBE OXIDOREDUCTASE"/>
    <property type="match status" value="1"/>
</dbReference>
<gene>
    <name evidence="2" type="ORF">I8J29_33095</name>
</gene>
<accession>A0ABS3WL32</accession>
<sequence>MKDLHEGRMYWQETLPHPRTYPPLRESSDADAVVIGGGMSGAVVAYVLASAGLRTALAERGGVAAGSSLANTGLLQYCNDIMLSELIGQIGERDAVRFYRACAEAVQDLGAIASALPIDAEYRPASSLYCASTDQDVPKLKREYETLSRFGFDVEYWEPEQIGARFPFRKPGAIVTHGDAQINPYRFVHAVVDEAAARFGLQVHEQTDVIAHETDDDGTHILRTAAGPELRAKHVVYAVGYEPEELRGRLIRSAMDRSSVIVTPPQRDLSPWYGRYMIWETDRPYLYARLTDDGRVIAGGFDEPYGQPLAGRNARDRVSDKLSKRILELFPSFDARPDYEWNATFAQSRDNLPFIGEDPKWPRVYYCLGYGGNGTVYSMIGAGLLRALILGRKHPLASIVGLDRPSLQPN</sequence>
<organism evidence="2 3">
    <name type="scientific">Paenibacillus artemisiicola</name>
    <dbReference type="NCBI Taxonomy" id="1172618"/>
    <lineage>
        <taxon>Bacteria</taxon>
        <taxon>Bacillati</taxon>
        <taxon>Bacillota</taxon>
        <taxon>Bacilli</taxon>
        <taxon>Bacillales</taxon>
        <taxon>Paenibacillaceae</taxon>
        <taxon>Paenibacillus</taxon>
    </lineage>
</organism>